<proteinExistence type="predicted"/>
<organism evidence="2 3">
    <name type="scientific">Ficus carica</name>
    <name type="common">Common fig</name>
    <dbReference type="NCBI Taxonomy" id="3494"/>
    <lineage>
        <taxon>Eukaryota</taxon>
        <taxon>Viridiplantae</taxon>
        <taxon>Streptophyta</taxon>
        <taxon>Embryophyta</taxon>
        <taxon>Tracheophyta</taxon>
        <taxon>Spermatophyta</taxon>
        <taxon>Magnoliopsida</taxon>
        <taxon>eudicotyledons</taxon>
        <taxon>Gunneridae</taxon>
        <taxon>Pentapetalae</taxon>
        <taxon>rosids</taxon>
        <taxon>fabids</taxon>
        <taxon>Rosales</taxon>
        <taxon>Moraceae</taxon>
        <taxon>Ficeae</taxon>
        <taxon>Ficus</taxon>
    </lineage>
</organism>
<dbReference type="Proteomes" id="UP001187192">
    <property type="component" value="Unassembled WGS sequence"/>
</dbReference>
<dbReference type="EMBL" id="BTGU01000614">
    <property type="protein sequence ID" value="GMN68436.1"/>
    <property type="molecule type" value="Genomic_DNA"/>
</dbReference>
<accession>A0AA88JDP9</accession>
<evidence type="ECO:0000313" key="1">
    <source>
        <dbReference type="EMBL" id="GMN68424.1"/>
    </source>
</evidence>
<dbReference type="EMBL" id="BTGU01000612">
    <property type="protein sequence ID" value="GMN68424.1"/>
    <property type="molecule type" value="Genomic_DNA"/>
</dbReference>
<evidence type="ECO:0000313" key="2">
    <source>
        <dbReference type="EMBL" id="GMN68436.1"/>
    </source>
</evidence>
<gene>
    <name evidence="1" type="ORF">TIFTF001_037485</name>
    <name evidence="2" type="ORF">TIFTF001_037497</name>
</gene>
<evidence type="ECO:0000313" key="3">
    <source>
        <dbReference type="Proteomes" id="UP001187192"/>
    </source>
</evidence>
<protein>
    <submittedName>
        <fullName evidence="2">Uncharacterized protein</fullName>
    </submittedName>
</protein>
<name>A0AA88JDP9_FICCA</name>
<dbReference type="AlphaFoldDB" id="A0AA88JDP9"/>
<keyword evidence="3" id="KW-1185">Reference proteome</keyword>
<comment type="caution">
    <text evidence="2">The sequence shown here is derived from an EMBL/GenBank/DDBJ whole genome shotgun (WGS) entry which is preliminary data.</text>
</comment>
<sequence length="39" mass="4668">MQLETSVMMIMISKKLSITSMPERNRLELFEESIFCERD</sequence>
<reference evidence="2" key="1">
    <citation type="submission" date="2023-07" db="EMBL/GenBank/DDBJ databases">
        <title>draft genome sequence of fig (Ficus carica).</title>
        <authorList>
            <person name="Takahashi T."/>
            <person name="Nishimura K."/>
        </authorList>
    </citation>
    <scope>NUCLEOTIDE SEQUENCE</scope>
</reference>